<dbReference type="PROSITE" id="PS00107">
    <property type="entry name" value="PROTEIN_KINASE_ATP"/>
    <property type="match status" value="1"/>
</dbReference>
<dbReference type="InterPro" id="IPR000719">
    <property type="entry name" value="Prot_kinase_dom"/>
</dbReference>
<comment type="similarity">
    <text evidence="7">Belongs to the protein kinase superfamily.</text>
</comment>
<dbReference type="SUPFAM" id="SSF56112">
    <property type="entry name" value="Protein kinase-like (PK-like)"/>
    <property type="match status" value="1"/>
</dbReference>
<dbReference type="Gene3D" id="3.30.200.20">
    <property type="entry name" value="Phosphorylase Kinase, domain 1"/>
    <property type="match status" value="1"/>
</dbReference>
<feature type="binding site" evidence="6">
    <location>
        <position position="50"/>
    </location>
    <ligand>
        <name>ATP</name>
        <dbReference type="ChEBI" id="CHEBI:30616"/>
    </ligand>
</feature>
<evidence type="ECO:0000313" key="9">
    <source>
        <dbReference type="Ensembl" id="ENSSPAP00000013153.1"/>
    </source>
</evidence>
<protein>
    <recommendedName>
        <fullName evidence="8">Protein kinase domain-containing protein</fullName>
    </recommendedName>
</protein>
<keyword evidence="4" id="KW-0418">Kinase</keyword>
<dbReference type="PROSITE" id="PS50011">
    <property type="entry name" value="PROTEIN_KINASE_DOM"/>
    <property type="match status" value="1"/>
</dbReference>
<evidence type="ECO:0000256" key="1">
    <source>
        <dbReference type="ARBA" id="ARBA00022527"/>
    </source>
</evidence>
<evidence type="ECO:0000256" key="6">
    <source>
        <dbReference type="PROSITE-ProRule" id="PRU10141"/>
    </source>
</evidence>
<dbReference type="AlphaFoldDB" id="A0A3B4ZW83"/>
<evidence type="ECO:0000256" key="4">
    <source>
        <dbReference type="ARBA" id="ARBA00022777"/>
    </source>
</evidence>
<feature type="domain" description="Protein kinase" evidence="8">
    <location>
        <begin position="21"/>
        <end position="321"/>
    </location>
</feature>
<organism evidence="9">
    <name type="scientific">Stegastes partitus</name>
    <name type="common">bicolor damselfish</name>
    <dbReference type="NCBI Taxonomy" id="144197"/>
    <lineage>
        <taxon>Eukaryota</taxon>
        <taxon>Metazoa</taxon>
        <taxon>Chordata</taxon>
        <taxon>Craniata</taxon>
        <taxon>Vertebrata</taxon>
        <taxon>Euteleostomi</taxon>
        <taxon>Actinopterygii</taxon>
        <taxon>Neopterygii</taxon>
        <taxon>Teleostei</taxon>
        <taxon>Neoteleostei</taxon>
        <taxon>Acanthomorphata</taxon>
        <taxon>Ovalentaria</taxon>
        <taxon>Pomacentridae</taxon>
        <taxon>Stegastes</taxon>
    </lineage>
</organism>
<reference evidence="9" key="1">
    <citation type="submission" date="2023-09" db="UniProtKB">
        <authorList>
            <consortium name="Ensembl"/>
        </authorList>
    </citation>
    <scope>IDENTIFICATION</scope>
</reference>
<dbReference type="InterPro" id="IPR050494">
    <property type="entry name" value="Ser_Thr_dual-spec_kinase"/>
</dbReference>
<keyword evidence="2" id="KW-0808">Transferase</keyword>
<dbReference type="Pfam" id="PF00069">
    <property type="entry name" value="Pkinase"/>
    <property type="match status" value="1"/>
</dbReference>
<evidence type="ECO:0000256" key="7">
    <source>
        <dbReference type="RuleBase" id="RU000304"/>
    </source>
</evidence>
<evidence type="ECO:0000256" key="5">
    <source>
        <dbReference type="ARBA" id="ARBA00022840"/>
    </source>
</evidence>
<dbReference type="InterPro" id="IPR017441">
    <property type="entry name" value="Protein_kinase_ATP_BS"/>
</dbReference>
<dbReference type="GO" id="GO:0004674">
    <property type="term" value="F:protein serine/threonine kinase activity"/>
    <property type="evidence" value="ECO:0007669"/>
    <property type="project" value="UniProtKB-KW"/>
</dbReference>
<name>A0A3B4ZW83_9TELE</name>
<sequence>TSFNMAVDLGITKGSTLGKCHVVEDILGEGGFGVVAKCRNTETNKAVAVKVNKNEKDVLEQAVDEIAILKRLRCLEPDTCNIVQWDGIFLHKESICITFELLDQSLHHYLQEQNTWGLTMGELKPILQQLATALAHLHSIEIVHADIKPLNVMVVDRHQQPVKIKLIDFGLARPVADIKQGQLFGTHWYRAPEMSLGIPFREPLDVWALGLVMAELVLGCALYPGKTDYDVLKFIVETQGQPPDDVLDRGQCTQNYFCKQNYGTPRWRFKSPEDMYYEYGFYPDVELQRDRKMLVNLIKSMLNLDASKRITAQEVLEHPFFASSLPENSSENAGEALAYTKDYVRNSTASQRWLGSALEIGATAPSHRNESVEVVWTFDLDASGRLHLEVFRTRPPGRRPRGRPRTH</sequence>
<dbReference type="InterPro" id="IPR008271">
    <property type="entry name" value="Ser/Thr_kinase_AS"/>
</dbReference>
<dbReference type="InterPro" id="IPR011009">
    <property type="entry name" value="Kinase-like_dom_sf"/>
</dbReference>
<dbReference type="GO" id="GO:0004713">
    <property type="term" value="F:protein tyrosine kinase activity"/>
    <property type="evidence" value="ECO:0007669"/>
    <property type="project" value="TreeGrafter"/>
</dbReference>
<dbReference type="GO" id="GO:0005737">
    <property type="term" value="C:cytoplasm"/>
    <property type="evidence" value="ECO:0007669"/>
    <property type="project" value="TreeGrafter"/>
</dbReference>
<dbReference type="GO" id="GO:0005634">
    <property type="term" value="C:nucleus"/>
    <property type="evidence" value="ECO:0007669"/>
    <property type="project" value="TreeGrafter"/>
</dbReference>
<dbReference type="STRING" id="144197.ENSSPAP00000013153"/>
<evidence type="ECO:0000259" key="8">
    <source>
        <dbReference type="PROSITE" id="PS50011"/>
    </source>
</evidence>
<keyword evidence="5 6" id="KW-0067">ATP-binding</keyword>
<dbReference type="Ensembl" id="ENSSPAT00000013376.1">
    <property type="protein sequence ID" value="ENSSPAP00000013153.1"/>
    <property type="gene ID" value="ENSSPAG00000009737.1"/>
</dbReference>
<dbReference type="SMART" id="SM00220">
    <property type="entry name" value="S_TKc"/>
    <property type="match status" value="1"/>
</dbReference>
<dbReference type="PANTHER" id="PTHR24058">
    <property type="entry name" value="DUAL SPECIFICITY PROTEIN KINASE"/>
    <property type="match status" value="1"/>
</dbReference>
<evidence type="ECO:0000256" key="3">
    <source>
        <dbReference type="ARBA" id="ARBA00022741"/>
    </source>
</evidence>
<dbReference type="PROSITE" id="PS00108">
    <property type="entry name" value="PROTEIN_KINASE_ST"/>
    <property type="match status" value="1"/>
</dbReference>
<dbReference type="PANTHER" id="PTHR24058:SF17">
    <property type="entry name" value="HOMEODOMAIN INTERACTING PROTEIN KINASE, ISOFORM D"/>
    <property type="match status" value="1"/>
</dbReference>
<evidence type="ECO:0000256" key="2">
    <source>
        <dbReference type="ARBA" id="ARBA00022679"/>
    </source>
</evidence>
<dbReference type="GeneTree" id="ENSGT00940000155356"/>
<keyword evidence="1 7" id="KW-0723">Serine/threonine-protein kinase</keyword>
<dbReference type="Gene3D" id="1.10.510.10">
    <property type="entry name" value="Transferase(Phosphotransferase) domain 1"/>
    <property type="match status" value="1"/>
</dbReference>
<dbReference type="GO" id="GO:0005524">
    <property type="term" value="F:ATP binding"/>
    <property type="evidence" value="ECO:0007669"/>
    <property type="project" value="UniProtKB-UniRule"/>
</dbReference>
<accession>A0A3B4ZW83</accession>
<keyword evidence="3 6" id="KW-0547">Nucleotide-binding</keyword>
<proteinExistence type="inferred from homology"/>